<dbReference type="Proteomes" id="UP001057375">
    <property type="component" value="Unassembled WGS sequence"/>
</dbReference>
<feature type="non-terminal residue" evidence="1">
    <location>
        <position position="15"/>
    </location>
</feature>
<name>A0ABQ5KIV6_9EUKA</name>
<sequence length="15" mass="1648">MLPSTSPDKLPLSFD</sequence>
<comment type="caution">
    <text evidence="1">The sequence shown here is derived from an EMBL/GenBank/DDBJ whole genome shotgun (WGS) entry which is preliminary data.</text>
</comment>
<protein>
    <submittedName>
        <fullName evidence="1">Uncharacterized protein</fullName>
    </submittedName>
</protein>
<dbReference type="EMBL" id="BQXS01009143">
    <property type="protein sequence ID" value="GKT30865.1"/>
    <property type="molecule type" value="Genomic_DNA"/>
</dbReference>
<gene>
    <name evidence="1" type="ORF">ADUPG1_005671</name>
</gene>
<organism evidence="1 2">
    <name type="scientific">Aduncisulcus paluster</name>
    <dbReference type="NCBI Taxonomy" id="2918883"/>
    <lineage>
        <taxon>Eukaryota</taxon>
        <taxon>Metamonada</taxon>
        <taxon>Carpediemonas-like organisms</taxon>
        <taxon>Aduncisulcus</taxon>
    </lineage>
</organism>
<proteinExistence type="predicted"/>
<evidence type="ECO:0000313" key="2">
    <source>
        <dbReference type="Proteomes" id="UP001057375"/>
    </source>
</evidence>
<accession>A0ABQ5KIV6</accession>
<reference evidence="1" key="1">
    <citation type="submission" date="2022-03" db="EMBL/GenBank/DDBJ databases">
        <title>Draft genome sequence of Aduncisulcus paluster, a free-living microaerophilic Fornicata.</title>
        <authorList>
            <person name="Yuyama I."/>
            <person name="Kume K."/>
            <person name="Tamura T."/>
            <person name="Inagaki Y."/>
            <person name="Hashimoto T."/>
        </authorList>
    </citation>
    <scope>NUCLEOTIDE SEQUENCE</scope>
    <source>
        <strain evidence="1">NY0171</strain>
    </source>
</reference>
<keyword evidence="2" id="KW-1185">Reference proteome</keyword>
<evidence type="ECO:0000313" key="1">
    <source>
        <dbReference type="EMBL" id="GKT30865.1"/>
    </source>
</evidence>